<evidence type="ECO:0000256" key="1">
    <source>
        <dbReference type="ARBA" id="ARBA00010554"/>
    </source>
</evidence>
<dbReference type="EMBL" id="LR699119">
    <property type="protein sequence ID" value="VVC76876.1"/>
    <property type="molecule type" value="Genomic_DNA"/>
</dbReference>
<dbReference type="OrthoDB" id="5295185at2"/>
<dbReference type="Gene3D" id="3.30.70.120">
    <property type="match status" value="1"/>
</dbReference>
<dbReference type="PANTHER" id="PTHR35983:SF1">
    <property type="entry name" value="UPF0166 PROTEIN TM_0021"/>
    <property type="match status" value="1"/>
</dbReference>
<evidence type="ECO:0000313" key="3">
    <source>
        <dbReference type="Proteomes" id="UP000324194"/>
    </source>
</evidence>
<dbReference type="RefSeq" id="WP_148340158.1">
    <property type="nucleotide sequence ID" value="NZ_LR699119.1"/>
</dbReference>
<accession>A0A5E4PKZ0</accession>
<dbReference type="InterPro" id="IPR011322">
    <property type="entry name" value="N-reg_PII-like_a/b"/>
</dbReference>
<proteinExistence type="inferred from homology"/>
<dbReference type="KEGG" id="asip:AQUSIP_22030"/>
<organism evidence="2 3">
    <name type="scientific">Aquicella siphonis</name>
    <dbReference type="NCBI Taxonomy" id="254247"/>
    <lineage>
        <taxon>Bacteria</taxon>
        <taxon>Pseudomonadati</taxon>
        <taxon>Pseudomonadota</taxon>
        <taxon>Gammaproteobacteria</taxon>
        <taxon>Legionellales</taxon>
        <taxon>Coxiellaceae</taxon>
        <taxon>Aquicella</taxon>
    </lineage>
</organism>
<dbReference type="Proteomes" id="UP000324194">
    <property type="component" value="Chromosome 1"/>
</dbReference>
<reference evidence="2 3" key="1">
    <citation type="submission" date="2019-08" db="EMBL/GenBank/DDBJ databases">
        <authorList>
            <person name="Guy L."/>
        </authorList>
    </citation>
    <scope>NUCLEOTIDE SEQUENCE [LARGE SCALE GENOMIC DNA]</scope>
    <source>
        <strain evidence="2 3">SGT-108</strain>
    </source>
</reference>
<protein>
    <submittedName>
        <fullName evidence="2">Uncharacterized protein</fullName>
    </submittedName>
</protein>
<name>A0A5E4PKZ0_9COXI</name>
<keyword evidence="3" id="KW-1185">Reference proteome</keyword>
<comment type="similarity">
    <text evidence="1">Belongs to the UPF0166 family.</text>
</comment>
<dbReference type="InterPro" id="IPR015867">
    <property type="entry name" value="N-reg_PII/ATP_PRibTrfase_C"/>
</dbReference>
<dbReference type="AlphaFoldDB" id="A0A5E4PKZ0"/>
<gene>
    <name evidence="2" type="ORF">AQUSIP_22030</name>
</gene>
<evidence type="ECO:0000313" key="2">
    <source>
        <dbReference type="EMBL" id="VVC76876.1"/>
    </source>
</evidence>
<sequence>MDLQEEGYLLRIFIGESDKKEGVPLYEWIVRHAKQAGLAGATVLRGIEGYGNHSQIHTAKILQLSTDLPVVIELIDTLEKIDAFMPLLEQTLESGMVTQEKAKIRLFRKKK</sequence>
<dbReference type="SUPFAM" id="SSF54913">
    <property type="entry name" value="GlnB-like"/>
    <property type="match status" value="1"/>
</dbReference>
<dbReference type="Pfam" id="PF02641">
    <property type="entry name" value="DUF190"/>
    <property type="match status" value="1"/>
</dbReference>
<dbReference type="InterPro" id="IPR003793">
    <property type="entry name" value="UPF0166"/>
</dbReference>
<dbReference type="PANTHER" id="PTHR35983">
    <property type="entry name" value="UPF0166 PROTEIN TM_0021"/>
    <property type="match status" value="1"/>
</dbReference>